<dbReference type="AlphaFoldDB" id="A0A2N9IZA6"/>
<feature type="region of interest" description="Disordered" evidence="1">
    <location>
        <begin position="1"/>
        <end position="44"/>
    </location>
</feature>
<sequence length="44" mass="5299">MRFESPPPVKEDHIELHRHTAVRLRRAPPPDLSQPDQVRPHRIW</sequence>
<evidence type="ECO:0000256" key="1">
    <source>
        <dbReference type="SAM" id="MobiDB-lite"/>
    </source>
</evidence>
<gene>
    <name evidence="2" type="ORF">FSB_LOCUS57452</name>
</gene>
<accession>A0A2N9IZA6</accession>
<feature type="compositionally biased region" description="Basic and acidic residues" evidence="1">
    <location>
        <begin position="1"/>
        <end position="18"/>
    </location>
</feature>
<name>A0A2N9IZA6_FAGSY</name>
<evidence type="ECO:0000313" key="2">
    <source>
        <dbReference type="EMBL" id="SPD29570.1"/>
    </source>
</evidence>
<dbReference type="EMBL" id="OIVN01006276">
    <property type="protein sequence ID" value="SPD29570.1"/>
    <property type="molecule type" value="Genomic_DNA"/>
</dbReference>
<proteinExistence type="predicted"/>
<protein>
    <submittedName>
        <fullName evidence="2">Uncharacterized protein</fullName>
    </submittedName>
</protein>
<organism evidence="2">
    <name type="scientific">Fagus sylvatica</name>
    <name type="common">Beechnut</name>
    <dbReference type="NCBI Taxonomy" id="28930"/>
    <lineage>
        <taxon>Eukaryota</taxon>
        <taxon>Viridiplantae</taxon>
        <taxon>Streptophyta</taxon>
        <taxon>Embryophyta</taxon>
        <taxon>Tracheophyta</taxon>
        <taxon>Spermatophyta</taxon>
        <taxon>Magnoliopsida</taxon>
        <taxon>eudicotyledons</taxon>
        <taxon>Gunneridae</taxon>
        <taxon>Pentapetalae</taxon>
        <taxon>rosids</taxon>
        <taxon>fabids</taxon>
        <taxon>Fagales</taxon>
        <taxon>Fagaceae</taxon>
        <taxon>Fagus</taxon>
    </lineage>
</organism>
<reference evidence="2" key="1">
    <citation type="submission" date="2018-02" db="EMBL/GenBank/DDBJ databases">
        <authorList>
            <person name="Cohen D.B."/>
            <person name="Kent A.D."/>
        </authorList>
    </citation>
    <scope>NUCLEOTIDE SEQUENCE</scope>
</reference>